<dbReference type="EMBL" id="NHYE01005381">
    <property type="protein sequence ID" value="PPQ73824.1"/>
    <property type="molecule type" value="Genomic_DNA"/>
</dbReference>
<dbReference type="Proteomes" id="UP000284706">
    <property type="component" value="Unassembled WGS sequence"/>
</dbReference>
<dbReference type="STRING" id="231916.A0A409W5N5"/>
<gene>
    <name evidence="2" type="ORF">CVT26_012139</name>
</gene>
<dbReference type="AlphaFoldDB" id="A0A409W5N5"/>
<dbReference type="OrthoDB" id="16851at2759"/>
<organism evidence="2 3">
    <name type="scientific">Gymnopilus dilepis</name>
    <dbReference type="NCBI Taxonomy" id="231916"/>
    <lineage>
        <taxon>Eukaryota</taxon>
        <taxon>Fungi</taxon>
        <taxon>Dikarya</taxon>
        <taxon>Basidiomycota</taxon>
        <taxon>Agaricomycotina</taxon>
        <taxon>Agaricomycetes</taxon>
        <taxon>Agaricomycetidae</taxon>
        <taxon>Agaricales</taxon>
        <taxon>Agaricineae</taxon>
        <taxon>Hymenogastraceae</taxon>
        <taxon>Gymnopilus</taxon>
    </lineage>
</organism>
<dbReference type="InParanoid" id="A0A409W5N5"/>
<name>A0A409W5N5_9AGAR</name>
<keyword evidence="3" id="KW-1185">Reference proteome</keyword>
<evidence type="ECO:0000313" key="3">
    <source>
        <dbReference type="Proteomes" id="UP000284706"/>
    </source>
</evidence>
<evidence type="ECO:0000256" key="1">
    <source>
        <dbReference type="SAM" id="MobiDB-lite"/>
    </source>
</evidence>
<feature type="region of interest" description="Disordered" evidence="1">
    <location>
        <begin position="22"/>
        <end position="43"/>
    </location>
</feature>
<evidence type="ECO:0000313" key="2">
    <source>
        <dbReference type="EMBL" id="PPQ73824.1"/>
    </source>
</evidence>
<proteinExistence type="predicted"/>
<comment type="caution">
    <text evidence="2">The sequence shown here is derived from an EMBL/GenBank/DDBJ whole genome shotgun (WGS) entry which is preliminary data.</text>
</comment>
<protein>
    <submittedName>
        <fullName evidence="2">Uncharacterized protein</fullName>
    </submittedName>
</protein>
<sequence length="404" mass="44805">MSDKKRKQDGTLSNFIVKKAKTSGKSVDSGELGNKGDGSAAEGDADFDRATRLDEFQALLDFSLVDTEEEIAKRLDVISQTLLHGFRLVARHQESAKEVEFQVMEAEFYLQIDGLHEDPFTHGSEEQKFSGRWYFHRAPKFSRDSHRSLTSTTEYRDGSRKGLDITLGAPALKATSEPSTSDVSSSQTRRGGILLRSLREVDNKVITSGPSLLVDRLLAACGMTGIKEMVETKWKADISCFRIPEPTSQGPYLYLKPVPRKPSAIYFSPRIGLELSHPGTTSVNKLPLHPRIQFLSKRYRFFTNPDLLVAKGRPQSFLGILHSCISSHPDRDFALRKASLAKEIPRLMALKEQTAAKYLADYLEGRDAGKELVDSFIGTKGKGASGSPAIYLKMMGALSNLETK</sequence>
<accession>A0A409W5N5</accession>
<reference evidence="2 3" key="1">
    <citation type="journal article" date="2018" name="Evol. Lett.">
        <title>Horizontal gene cluster transfer increased hallucinogenic mushroom diversity.</title>
        <authorList>
            <person name="Reynolds H.T."/>
            <person name="Vijayakumar V."/>
            <person name="Gluck-Thaler E."/>
            <person name="Korotkin H.B."/>
            <person name="Matheny P.B."/>
            <person name="Slot J.C."/>
        </authorList>
    </citation>
    <scope>NUCLEOTIDE SEQUENCE [LARGE SCALE GENOMIC DNA]</scope>
    <source>
        <strain evidence="2 3">SRW20</strain>
    </source>
</reference>